<evidence type="ECO:0000313" key="15">
    <source>
        <dbReference type="EMBL" id="KAJ7960914.1"/>
    </source>
</evidence>
<protein>
    <recommendedName>
        <fullName evidence="4 12">Pectinesterase</fullName>
        <ecNumber evidence="4 12">3.1.1.11</ecNumber>
    </recommendedName>
</protein>
<keyword evidence="9 12" id="KW-0063">Aspartyl esterase</keyword>
<comment type="catalytic activity">
    <reaction evidence="10 12">
        <text>[(1-&gt;4)-alpha-D-galacturonosyl methyl ester](n) + n H2O = [(1-&gt;4)-alpha-D-galacturonosyl](n) + n methanol + n H(+)</text>
        <dbReference type="Rhea" id="RHEA:22380"/>
        <dbReference type="Rhea" id="RHEA-COMP:14570"/>
        <dbReference type="Rhea" id="RHEA-COMP:14573"/>
        <dbReference type="ChEBI" id="CHEBI:15377"/>
        <dbReference type="ChEBI" id="CHEBI:15378"/>
        <dbReference type="ChEBI" id="CHEBI:17790"/>
        <dbReference type="ChEBI" id="CHEBI:140522"/>
        <dbReference type="ChEBI" id="CHEBI:140523"/>
        <dbReference type="EC" id="3.1.1.11"/>
    </reaction>
</comment>
<feature type="domain" description="Pectinesterase catalytic" evidence="14">
    <location>
        <begin position="59"/>
        <end position="352"/>
    </location>
</feature>
<evidence type="ECO:0000256" key="5">
    <source>
        <dbReference type="ARBA" id="ARBA00022512"/>
    </source>
</evidence>
<dbReference type="KEGG" id="qsa:O6P43_021291"/>
<evidence type="ECO:0000256" key="12">
    <source>
        <dbReference type="RuleBase" id="RU000589"/>
    </source>
</evidence>
<keyword evidence="5" id="KW-0134">Cell wall</keyword>
<evidence type="ECO:0000256" key="6">
    <source>
        <dbReference type="ARBA" id="ARBA00022525"/>
    </source>
</evidence>
<dbReference type="Pfam" id="PF01095">
    <property type="entry name" value="Pectinesterase"/>
    <property type="match status" value="1"/>
</dbReference>
<dbReference type="InterPro" id="IPR033131">
    <property type="entry name" value="Pectinesterase_Asp_AS"/>
</dbReference>
<dbReference type="EC" id="3.1.1.11" evidence="4 12"/>
<evidence type="ECO:0000259" key="14">
    <source>
        <dbReference type="Pfam" id="PF01095"/>
    </source>
</evidence>
<keyword evidence="16" id="KW-1185">Reference proteome</keyword>
<dbReference type="GO" id="GO:0030599">
    <property type="term" value="F:pectinesterase activity"/>
    <property type="evidence" value="ECO:0007669"/>
    <property type="project" value="UniProtKB-UniRule"/>
</dbReference>
<dbReference type="GO" id="GO:0045490">
    <property type="term" value="P:pectin catabolic process"/>
    <property type="evidence" value="ECO:0007669"/>
    <property type="project" value="UniProtKB-UniRule"/>
</dbReference>
<name>A0AAD7PN60_QUISA</name>
<reference evidence="15" key="1">
    <citation type="journal article" date="2023" name="Science">
        <title>Elucidation of the pathway for biosynthesis of saponin adjuvants from the soapbark tree.</title>
        <authorList>
            <person name="Reed J."/>
            <person name="Orme A."/>
            <person name="El-Demerdash A."/>
            <person name="Owen C."/>
            <person name="Martin L.B.B."/>
            <person name="Misra R.C."/>
            <person name="Kikuchi S."/>
            <person name="Rejzek M."/>
            <person name="Martin A.C."/>
            <person name="Harkess A."/>
            <person name="Leebens-Mack J."/>
            <person name="Louveau T."/>
            <person name="Stephenson M.J."/>
            <person name="Osbourn A."/>
        </authorList>
    </citation>
    <scope>NUCLEOTIDE SEQUENCE</scope>
    <source>
        <strain evidence="15">S10</strain>
    </source>
</reference>
<evidence type="ECO:0000256" key="1">
    <source>
        <dbReference type="ARBA" id="ARBA00004191"/>
    </source>
</evidence>
<evidence type="ECO:0000256" key="8">
    <source>
        <dbReference type="ARBA" id="ARBA00022801"/>
    </source>
</evidence>
<comment type="pathway">
    <text evidence="2 12">Glycan metabolism; pectin degradation; 2-dehydro-3-deoxy-D-gluconate from pectin: step 1/5.</text>
</comment>
<dbReference type="Gene3D" id="2.160.20.10">
    <property type="entry name" value="Single-stranded right-handed beta-helix, Pectin lyase-like"/>
    <property type="match status" value="1"/>
</dbReference>
<comment type="subcellular location">
    <subcellularLocation>
        <location evidence="1">Secreted</location>
        <location evidence="1">Cell wall</location>
    </subcellularLocation>
</comment>
<dbReference type="PANTHER" id="PTHR31321:SF31">
    <property type="entry name" value="PECTINESTERASE QRT1"/>
    <property type="match status" value="1"/>
</dbReference>
<dbReference type="AlphaFoldDB" id="A0AAD7PN60"/>
<gene>
    <name evidence="15" type="ORF">O6P43_021291</name>
</gene>
<keyword evidence="13" id="KW-0472">Membrane</keyword>
<keyword evidence="8 12" id="KW-0378">Hydrolase</keyword>
<organism evidence="15 16">
    <name type="scientific">Quillaja saponaria</name>
    <name type="common">Soap bark tree</name>
    <dbReference type="NCBI Taxonomy" id="32244"/>
    <lineage>
        <taxon>Eukaryota</taxon>
        <taxon>Viridiplantae</taxon>
        <taxon>Streptophyta</taxon>
        <taxon>Embryophyta</taxon>
        <taxon>Tracheophyta</taxon>
        <taxon>Spermatophyta</taxon>
        <taxon>Magnoliopsida</taxon>
        <taxon>eudicotyledons</taxon>
        <taxon>Gunneridae</taxon>
        <taxon>Pentapetalae</taxon>
        <taxon>rosids</taxon>
        <taxon>fabids</taxon>
        <taxon>Fabales</taxon>
        <taxon>Quillajaceae</taxon>
        <taxon>Quillaja</taxon>
    </lineage>
</organism>
<feature type="active site" evidence="11">
    <location>
        <position position="219"/>
    </location>
</feature>
<keyword evidence="6" id="KW-0964">Secreted</keyword>
<evidence type="ECO:0000256" key="4">
    <source>
        <dbReference type="ARBA" id="ARBA00013229"/>
    </source>
</evidence>
<dbReference type="SUPFAM" id="SSF51126">
    <property type="entry name" value="Pectin lyase-like"/>
    <property type="match status" value="1"/>
</dbReference>
<dbReference type="Proteomes" id="UP001163823">
    <property type="component" value="Chromosome 8"/>
</dbReference>
<dbReference type="PROSITE" id="PS00503">
    <property type="entry name" value="PECTINESTERASE_2"/>
    <property type="match status" value="1"/>
</dbReference>
<dbReference type="PANTHER" id="PTHR31321">
    <property type="entry name" value="ACYL-COA THIOESTER HYDROLASE YBHC-RELATED"/>
    <property type="match status" value="1"/>
</dbReference>
<keyword evidence="13" id="KW-0812">Transmembrane</keyword>
<sequence>MGLSNFSIWVLFFSIFCSWVHVFVAQGAYRNYISWDDLKVNRIKANMNFRNDNGGNRIIVVDKNGGGNSRTVQGAVNMVPQHNSERVKIYIRPGIYREKVFVPSSKPYISFIGNENRASGTVITWNNKASDRDSTGGELGTYRSATVAVESDYFCASGITIKNTVVAVPGGHQMQAVALRIAGNKAMFYRVRVLGTQDTLLDDSGPHYFYQCHIEGSIDFIFGSSKSLYQDCVLKSIAKYYGAIAAHHRDSQHDDTGFSFVNCTITGSGSVFLGRAWGNYARTIYSYCHMENIITPQGWSDWNHPFRQKTVVFGEYQNRGSGADTRGRVQWSKSFRYEEVRPFLDKQFINGDQWLRV</sequence>
<evidence type="ECO:0000256" key="7">
    <source>
        <dbReference type="ARBA" id="ARBA00022729"/>
    </source>
</evidence>
<keyword evidence="7" id="KW-0732">Signal</keyword>
<evidence type="ECO:0000256" key="9">
    <source>
        <dbReference type="ARBA" id="ARBA00023085"/>
    </source>
</evidence>
<dbReference type="GO" id="GO:0042545">
    <property type="term" value="P:cell wall modification"/>
    <property type="evidence" value="ECO:0007669"/>
    <property type="project" value="UniProtKB-UniRule"/>
</dbReference>
<evidence type="ECO:0000256" key="2">
    <source>
        <dbReference type="ARBA" id="ARBA00005184"/>
    </source>
</evidence>
<evidence type="ECO:0000313" key="16">
    <source>
        <dbReference type="Proteomes" id="UP001163823"/>
    </source>
</evidence>
<feature type="transmembrane region" description="Helical" evidence="13">
    <location>
        <begin position="6"/>
        <end position="29"/>
    </location>
</feature>
<proteinExistence type="inferred from homology"/>
<evidence type="ECO:0000256" key="11">
    <source>
        <dbReference type="PROSITE-ProRule" id="PRU10040"/>
    </source>
</evidence>
<evidence type="ECO:0000256" key="3">
    <source>
        <dbReference type="ARBA" id="ARBA00008891"/>
    </source>
</evidence>
<evidence type="ECO:0000256" key="10">
    <source>
        <dbReference type="ARBA" id="ARBA00047928"/>
    </source>
</evidence>
<comment type="similarity">
    <text evidence="3">Belongs to the pectinesterase family.</text>
</comment>
<dbReference type="FunFam" id="2.160.20.10:FF:000008">
    <property type="entry name" value="Pectinesterase"/>
    <property type="match status" value="1"/>
</dbReference>
<dbReference type="EMBL" id="JARAOO010000008">
    <property type="protein sequence ID" value="KAJ7960914.1"/>
    <property type="molecule type" value="Genomic_DNA"/>
</dbReference>
<accession>A0AAD7PN60</accession>
<evidence type="ECO:0000256" key="13">
    <source>
        <dbReference type="SAM" id="Phobius"/>
    </source>
</evidence>
<dbReference type="InterPro" id="IPR000070">
    <property type="entry name" value="Pectinesterase_cat"/>
</dbReference>
<keyword evidence="13" id="KW-1133">Transmembrane helix</keyword>
<dbReference type="InterPro" id="IPR011050">
    <property type="entry name" value="Pectin_lyase_fold/virulence"/>
</dbReference>
<comment type="caution">
    <text evidence="15">The sequence shown here is derived from an EMBL/GenBank/DDBJ whole genome shotgun (WGS) entry which is preliminary data.</text>
</comment>
<dbReference type="InterPro" id="IPR012334">
    <property type="entry name" value="Pectin_lyas_fold"/>
</dbReference>